<protein>
    <submittedName>
        <fullName evidence="2">Galactinol synthase-like protein</fullName>
    </submittedName>
</protein>
<dbReference type="SUPFAM" id="SSF53448">
    <property type="entry name" value="Nucleotide-diphospho-sugar transferases"/>
    <property type="match status" value="1"/>
</dbReference>
<name>A0A086T3F0_HAPC1</name>
<dbReference type="InterPro" id="IPR050587">
    <property type="entry name" value="GNT1/Glycosyltrans_8"/>
</dbReference>
<dbReference type="PANTHER" id="PTHR11183">
    <property type="entry name" value="GLYCOGENIN SUBFAMILY MEMBER"/>
    <property type="match status" value="1"/>
</dbReference>
<dbReference type="OrthoDB" id="2014201at2759"/>
<dbReference type="InterPro" id="IPR029044">
    <property type="entry name" value="Nucleotide-diphossugar_trans"/>
</dbReference>
<dbReference type="Gene3D" id="3.90.550.10">
    <property type="entry name" value="Spore Coat Polysaccharide Biosynthesis Protein SpsA, Chain A"/>
    <property type="match status" value="1"/>
</dbReference>
<evidence type="ECO:0000256" key="1">
    <source>
        <dbReference type="SAM" id="MobiDB-lite"/>
    </source>
</evidence>
<reference evidence="3" key="1">
    <citation type="journal article" date="2014" name="Genome Announc.">
        <title>Genome sequence and annotation of Acremonium chrysogenum, producer of the beta-lactam antibiotic cephalosporin C.</title>
        <authorList>
            <person name="Terfehr D."/>
            <person name="Dahlmann T.A."/>
            <person name="Specht T."/>
            <person name="Zadra I."/>
            <person name="Kuernsteiner H."/>
            <person name="Kueck U."/>
        </authorList>
    </citation>
    <scope>NUCLEOTIDE SEQUENCE [LARGE SCALE GENOMIC DNA]</scope>
    <source>
        <strain evidence="3">ATCC 11550 / CBS 779.69 / DSM 880 / IAM 14645 / JCM 23072 / IMI 49137</strain>
    </source>
</reference>
<proteinExistence type="predicted"/>
<dbReference type="CDD" id="cd02537">
    <property type="entry name" value="GT8_Glycogenin"/>
    <property type="match status" value="1"/>
</dbReference>
<organism evidence="2 3">
    <name type="scientific">Hapsidospora chrysogenum (strain ATCC 11550 / CBS 779.69 / DSM 880 / IAM 14645 / JCM 23072 / IMI 49137)</name>
    <name type="common">Acremonium chrysogenum</name>
    <dbReference type="NCBI Taxonomy" id="857340"/>
    <lineage>
        <taxon>Eukaryota</taxon>
        <taxon>Fungi</taxon>
        <taxon>Dikarya</taxon>
        <taxon>Ascomycota</taxon>
        <taxon>Pezizomycotina</taxon>
        <taxon>Sordariomycetes</taxon>
        <taxon>Hypocreomycetidae</taxon>
        <taxon>Hypocreales</taxon>
        <taxon>Bionectriaceae</taxon>
        <taxon>Hapsidospora</taxon>
    </lineage>
</organism>
<dbReference type="HOGENOM" id="CLU_049943_0_0_1"/>
<keyword evidence="3" id="KW-1185">Reference proteome</keyword>
<feature type="region of interest" description="Disordered" evidence="1">
    <location>
        <begin position="121"/>
        <end position="151"/>
    </location>
</feature>
<dbReference type="GO" id="GO:0016757">
    <property type="term" value="F:glycosyltransferase activity"/>
    <property type="evidence" value="ECO:0007669"/>
    <property type="project" value="InterPro"/>
</dbReference>
<dbReference type="STRING" id="857340.A0A086T3F0"/>
<evidence type="ECO:0000313" key="2">
    <source>
        <dbReference type="EMBL" id="KFH43882.1"/>
    </source>
</evidence>
<gene>
    <name evidence="2" type="ORF">ACRE_053270</name>
</gene>
<comment type="caution">
    <text evidence="2">The sequence shown here is derived from an EMBL/GenBank/DDBJ whole genome shotgun (WGS) entry which is preliminary data.</text>
</comment>
<evidence type="ECO:0000313" key="3">
    <source>
        <dbReference type="Proteomes" id="UP000029964"/>
    </source>
</evidence>
<dbReference type="Pfam" id="PF01501">
    <property type="entry name" value="Glyco_transf_8"/>
    <property type="match status" value="2"/>
</dbReference>
<dbReference type="InterPro" id="IPR002495">
    <property type="entry name" value="Glyco_trans_8"/>
</dbReference>
<dbReference type="AlphaFoldDB" id="A0A086T3F0"/>
<accession>A0A086T3F0</accession>
<sequence>MNSDPPAPARPKVWASLITRLDYLPGLLTLHHSLRRAGSAYPLVALITDTLPPAGVQALQARGITYHIVPRLVPSHQRDYAADPRFYDTWTKLAVFSLTRYSRVVLLDSDMLVRQNMDELMDIPLDPPPEEQEQQAQPDLPPPATNGHTTPQRSRIFAAVPACTCNPLGKPHYPPTWTPTNCAFTAQHSSPSAAQTSAPDPGPLARLNSGLLALVPSATLYARILARMEHDDTADMIFPDQDLLAELFRGSWVPLPYVYNALKTLRWEGVHGAIWRDEHVRNVHYIMDPKPWDEIGDKGEWTGKDVISRWWFDVHVERKALEKTRGISDEF</sequence>
<dbReference type="EMBL" id="JPKY01000059">
    <property type="protein sequence ID" value="KFH43882.1"/>
    <property type="molecule type" value="Genomic_DNA"/>
</dbReference>
<dbReference type="Proteomes" id="UP000029964">
    <property type="component" value="Unassembled WGS sequence"/>
</dbReference>